<evidence type="ECO:0000313" key="2">
    <source>
        <dbReference type="Proteomes" id="UP001054945"/>
    </source>
</evidence>
<protein>
    <submittedName>
        <fullName evidence="1">Uncharacterized protein</fullName>
    </submittedName>
</protein>
<dbReference type="EMBL" id="BPLR01021306">
    <property type="protein sequence ID" value="GIX88277.1"/>
    <property type="molecule type" value="Genomic_DNA"/>
</dbReference>
<organism evidence="1 2">
    <name type="scientific">Caerostris extrusa</name>
    <name type="common">Bark spider</name>
    <name type="synonym">Caerostris bankana</name>
    <dbReference type="NCBI Taxonomy" id="172846"/>
    <lineage>
        <taxon>Eukaryota</taxon>
        <taxon>Metazoa</taxon>
        <taxon>Ecdysozoa</taxon>
        <taxon>Arthropoda</taxon>
        <taxon>Chelicerata</taxon>
        <taxon>Arachnida</taxon>
        <taxon>Araneae</taxon>
        <taxon>Araneomorphae</taxon>
        <taxon>Entelegynae</taxon>
        <taxon>Araneoidea</taxon>
        <taxon>Araneidae</taxon>
        <taxon>Caerostris</taxon>
    </lineage>
</organism>
<sequence>MQYPRYLLGTTGKITKGDYSVENRPRIGAGYNVEADGYRRGQLVDLEIGEIRLKEPVERCDELVDEVSMATAWIMQSTAEDERYALDDEKWRSR</sequence>
<gene>
    <name evidence="1" type="ORF">CEXT_144061</name>
</gene>
<proteinExistence type="predicted"/>
<reference evidence="1 2" key="1">
    <citation type="submission" date="2021-06" db="EMBL/GenBank/DDBJ databases">
        <title>Caerostris extrusa draft genome.</title>
        <authorList>
            <person name="Kono N."/>
            <person name="Arakawa K."/>
        </authorList>
    </citation>
    <scope>NUCLEOTIDE SEQUENCE [LARGE SCALE GENOMIC DNA]</scope>
</reference>
<dbReference type="Proteomes" id="UP001054945">
    <property type="component" value="Unassembled WGS sequence"/>
</dbReference>
<dbReference type="AlphaFoldDB" id="A0AAV4NTT4"/>
<accession>A0AAV4NTT4</accession>
<evidence type="ECO:0000313" key="1">
    <source>
        <dbReference type="EMBL" id="GIX88277.1"/>
    </source>
</evidence>
<comment type="caution">
    <text evidence="1">The sequence shown here is derived from an EMBL/GenBank/DDBJ whole genome shotgun (WGS) entry which is preliminary data.</text>
</comment>
<name>A0AAV4NTT4_CAEEX</name>
<keyword evidence="2" id="KW-1185">Reference proteome</keyword>